<dbReference type="GO" id="GO:0046677">
    <property type="term" value="P:response to antibiotic"/>
    <property type="evidence" value="ECO:0007669"/>
    <property type="project" value="UniProtKB-KW"/>
</dbReference>
<keyword evidence="5" id="KW-1003">Cell membrane</keyword>
<evidence type="ECO:0000256" key="2">
    <source>
        <dbReference type="ARBA" id="ARBA00008417"/>
    </source>
</evidence>
<reference evidence="11 12" key="1">
    <citation type="submission" date="2010-06" db="EMBL/GenBank/DDBJ databases">
        <title>Complete sequence chromosome of Methanohalobium evestigatum Z-7303.</title>
        <authorList>
            <consortium name="US DOE Joint Genome Institute"/>
            <person name="Lucas S."/>
            <person name="Copeland A."/>
            <person name="Lapidus A."/>
            <person name="Cheng J.-F."/>
            <person name="Bruce D."/>
            <person name="Goodwin L."/>
            <person name="Pitluck S."/>
            <person name="Saunders E."/>
            <person name="Detter J.C."/>
            <person name="Han C."/>
            <person name="Tapia R."/>
            <person name="Land M."/>
            <person name="Hauser L."/>
            <person name="Kyrpides N."/>
            <person name="Mikhailova N."/>
            <person name="Sieprawska-Lupa M."/>
            <person name="Whitman W.B."/>
            <person name="Anderson I."/>
            <person name="Woyke T."/>
        </authorList>
    </citation>
    <scope>NUCLEOTIDE SEQUENCE [LARGE SCALE GENOMIC DNA]</scope>
    <source>
        <strain evidence="12">ATCC BAA-1072 / DSM 3721 / NBRC 107634 / OCM 161 / Z-7303</strain>
    </source>
</reference>
<dbReference type="Proteomes" id="UP000000391">
    <property type="component" value="Chromosome"/>
</dbReference>
<feature type="transmembrane region" description="Helical" evidence="10">
    <location>
        <begin position="98"/>
        <end position="120"/>
    </location>
</feature>
<evidence type="ECO:0000256" key="9">
    <source>
        <dbReference type="ARBA" id="ARBA00023251"/>
    </source>
</evidence>
<feature type="transmembrane region" description="Helical" evidence="10">
    <location>
        <begin position="421"/>
        <end position="439"/>
    </location>
</feature>
<accession>D7E5Y8</accession>
<dbReference type="KEGG" id="mev:Metev_0078"/>
<dbReference type="PIRSF" id="PIRSF006603">
    <property type="entry name" value="DinF"/>
    <property type="match status" value="1"/>
</dbReference>
<keyword evidence="7 10" id="KW-1133">Transmembrane helix</keyword>
<proteinExistence type="inferred from homology"/>
<dbReference type="PANTHER" id="PTHR43823:SF3">
    <property type="entry name" value="MULTIDRUG EXPORT PROTEIN MEPA"/>
    <property type="match status" value="1"/>
</dbReference>
<dbReference type="HOGENOM" id="CLU_012893_0_0_2"/>
<dbReference type="EMBL" id="CP002069">
    <property type="protein sequence ID" value="ADI73010.1"/>
    <property type="molecule type" value="Genomic_DNA"/>
</dbReference>
<feature type="transmembrane region" description="Helical" evidence="10">
    <location>
        <begin position="258"/>
        <end position="282"/>
    </location>
</feature>
<protein>
    <recommendedName>
        <fullName evidence="3">Multidrug export protein MepA</fullName>
    </recommendedName>
</protein>
<dbReference type="RefSeq" id="WP_013193578.1">
    <property type="nucleotide sequence ID" value="NC_014253.1"/>
</dbReference>
<evidence type="ECO:0000313" key="11">
    <source>
        <dbReference type="EMBL" id="ADI73010.1"/>
    </source>
</evidence>
<dbReference type="OrthoDB" id="214119at2157"/>
<feature type="transmembrane region" description="Helical" evidence="10">
    <location>
        <begin position="16"/>
        <end position="34"/>
    </location>
</feature>
<keyword evidence="9" id="KW-0046">Antibiotic resistance</keyword>
<evidence type="ECO:0000256" key="4">
    <source>
        <dbReference type="ARBA" id="ARBA00022448"/>
    </source>
</evidence>
<keyword evidence="8 10" id="KW-0472">Membrane</keyword>
<dbReference type="STRING" id="644295.Metev_0078"/>
<evidence type="ECO:0000256" key="8">
    <source>
        <dbReference type="ARBA" id="ARBA00023136"/>
    </source>
</evidence>
<keyword evidence="12" id="KW-1185">Reference proteome</keyword>
<evidence type="ECO:0000256" key="10">
    <source>
        <dbReference type="SAM" id="Phobius"/>
    </source>
</evidence>
<name>D7E5Y8_METEZ</name>
<comment type="similarity">
    <text evidence="2">Belongs to the multi antimicrobial extrusion (MATE) (TC 2.A.66.1) family. MepA subfamily.</text>
</comment>
<dbReference type="AlphaFoldDB" id="D7E5Y8"/>
<keyword evidence="4" id="KW-0813">Transport</keyword>
<feature type="transmembrane region" description="Helical" evidence="10">
    <location>
        <begin position="198"/>
        <end position="219"/>
    </location>
</feature>
<evidence type="ECO:0000256" key="6">
    <source>
        <dbReference type="ARBA" id="ARBA00022692"/>
    </source>
</evidence>
<evidence type="ECO:0000256" key="3">
    <source>
        <dbReference type="ARBA" id="ARBA00022106"/>
    </source>
</evidence>
<evidence type="ECO:0000313" key="12">
    <source>
        <dbReference type="Proteomes" id="UP000000391"/>
    </source>
</evidence>
<feature type="transmembrane region" description="Helical" evidence="10">
    <location>
        <begin position="140"/>
        <end position="157"/>
    </location>
</feature>
<feature type="transmembrane region" description="Helical" evidence="10">
    <location>
        <begin position="322"/>
        <end position="341"/>
    </location>
</feature>
<feature type="transmembrane region" description="Helical" evidence="10">
    <location>
        <begin position="288"/>
        <end position="310"/>
    </location>
</feature>
<keyword evidence="6 10" id="KW-0812">Transmembrane</keyword>
<evidence type="ECO:0000256" key="1">
    <source>
        <dbReference type="ARBA" id="ARBA00004651"/>
    </source>
</evidence>
<feature type="transmembrane region" description="Helical" evidence="10">
    <location>
        <begin position="169"/>
        <end position="192"/>
    </location>
</feature>
<evidence type="ECO:0000256" key="5">
    <source>
        <dbReference type="ARBA" id="ARBA00022475"/>
    </source>
</evidence>
<dbReference type="InterPro" id="IPR002528">
    <property type="entry name" value="MATE_fam"/>
</dbReference>
<dbReference type="GO" id="GO:0005886">
    <property type="term" value="C:plasma membrane"/>
    <property type="evidence" value="ECO:0007669"/>
    <property type="project" value="UniProtKB-SubCell"/>
</dbReference>
<dbReference type="Pfam" id="PF01554">
    <property type="entry name" value="MatE"/>
    <property type="match status" value="2"/>
</dbReference>
<comment type="subcellular location">
    <subcellularLocation>
        <location evidence="1">Cell membrane</location>
        <topology evidence="1">Multi-pass membrane protein</topology>
    </subcellularLocation>
</comment>
<dbReference type="GO" id="GO:0042910">
    <property type="term" value="F:xenobiotic transmembrane transporter activity"/>
    <property type="evidence" value="ECO:0007669"/>
    <property type="project" value="InterPro"/>
</dbReference>
<dbReference type="CDD" id="cd13143">
    <property type="entry name" value="MATE_MepA_like"/>
    <property type="match status" value="1"/>
</dbReference>
<gene>
    <name evidence="11" type="ordered locus">Metev_0078</name>
</gene>
<dbReference type="NCBIfam" id="TIGR00797">
    <property type="entry name" value="matE"/>
    <property type="match status" value="1"/>
</dbReference>
<dbReference type="PANTHER" id="PTHR43823">
    <property type="entry name" value="SPORULATION PROTEIN YKVU"/>
    <property type="match status" value="1"/>
</dbReference>
<sequence>MNDRRELLNNEKISNLLLKLSAPAIAGMVIQALYNIVDTIFVGKALGEASAQGIGGLTVAFPVQMIMAGLGLIIGIGGASIISRNLGSNNIDRAEKTLGNVIFLIFVFSALITVAVSLYINPIMKAFGATDTILPYAVDYLRIITYGCIFFIFAMATNNVVRAEGNANMAMFTMVIAGVTNIILDPIFIFGFGWGVKGAASATIISQLIGSLFLVYYLFSGKSILKLHIKNLIPQYDIIKENITIGLSPFARQSSSSLMVVVLNNVLAIYGGDVSIAVFGIINRLFMFIFMPMIGIVQGLQPIVGFNYGARNFERVMESVRLSIIVTTVMASIGFAIFYAFPEQLFGVFSNDPNLINSGKSAIRIMVLVVPLASFEFIGATLYQAIGKAKPSFVLSVSRQILFLIPLVIILPGFFDLKGVWIAFPIAGFLSFMLSIFMMNREFKVLKGHIPDNGYEYEIPQGTR</sequence>
<feature type="transmembrane region" description="Helical" evidence="10">
    <location>
        <begin position="361"/>
        <end position="386"/>
    </location>
</feature>
<feature type="transmembrane region" description="Helical" evidence="10">
    <location>
        <begin position="54"/>
        <end position="77"/>
    </location>
</feature>
<dbReference type="InterPro" id="IPR051327">
    <property type="entry name" value="MATE_MepA_subfamily"/>
</dbReference>
<dbReference type="InterPro" id="IPR045070">
    <property type="entry name" value="MATE_MepA-like"/>
</dbReference>
<feature type="transmembrane region" description="Helical" evidence="10">
    <location>
        <begin position="393"/>
        <end position="415"/>
    </location>
</feature>
<evidence type="ECO:0000256" key="7">
    <source>
        <dbReference type="ARBA" id="ARBA00022989"/>
    </source>
</evidence>
<dbReference type="GO" id="GO:0015297">
    <property type="term" value="F:antiporter activity"/>
    <property type="evidence" value="ECO:0007669"/>
    <property type="project" value="InterPro"/>
</dbReference>
<organism evidence="11 12">
    <name type="scientific">Methanohalobium evestigatum (strain ATCC BAA-1072 / DSM 3721 / NBRC 107634 / OCM 161 / Z-7303)</name>
    <dbReference type="NCBI Taxonomy" id="644295"/>
    <lineage>
        <taxon>Archaea</taxon>
        <taxon>Methanobacteriati</taxon>
        <taxon>Methanobacteriota</taxon>
        <taxon>Stenosarchaea group</taxon>
        <taxon>Methanomicrobia</taxon>
        <taxon>Methanosarcinales</taxon>
        <taxon>Methanosarcinaceae</taxon>
        <taxon>Methanohalobium</taxon>
    </lineage>
</organism>
<dbReference type="InterPro" id="IPR048279">
    <property type="entry name" value="MdtK-like"/>
</dbReference>
<dbReference type="GeneID" id="9345689"/>